<dbReference type="GO" id="GO:0016491">
    <property type="term" value="F:oxidoreductase activity"/>
    <property type="evidence" value="ECO:0007669"/>
    <property type="project" value="UniProtKB-KW"/>
</dbReference>
<dbReference type="PRINTS" id="PR00368">
    <property type="entry name" value="FADPNR"/>
</dbReference>
<evidence type="ECO:0000313" key="5">
    <source>
        <dbReference type="Proteomes" id="UP000322634"/>
    </source>
</evidence>
<feature type="domain" description="FAD/NAD(P)-binding" evidence="3">
    <location>
        <begin position="57"/>
        <end position="367"/>
    </location>
</feature>
<proteinExistence type="predicted"/>
<gene>
    <name evidence="4" type="ORF">FXF65_02345</name>
</gene>
<dbReference type="PANTHER" id="PTHR42949">
    <property type="entry name" value="ANAEROBIC GLYCEROL-3-PHOSPHATE DEHYDROGENASE SUBUNIT B"/>
    <property type="match status" value="1"/>
</dbReference>
<dbReference type="InterPro" id="IPR041854">
    <property type="entry name" value="BFD-like_2Fe2S-bd_dom_sf"/>
</dbReference>
<dbReference type="EMBL" id="VSFF01000001">
    <property type="protein sequence ID" value="TYC18614.1"/>
    <property type="molecule type" value="Genomic_DNA"/>
</dbReference>
<dbReference type="CDD" id="cd19946">
    <property type="entry name" value="GlpA-like_Fer2_BFD-like"/>
    <property type="match status" value="1"/>
</dbReference>
<dbReference type="InterPro" id="IPR023753">
    <property type="entry name" value="FAD/NAD-binding_dom"/>
</dbReference>
<dbReference type="InterPro" id="IPR036188">
    <property type="entry name" value="FAD/NAD-bd_sf"/>
</dbReference>
<evidence type="ECO:0000256" key="2">
    <source>
        <dbReference type="SAM" id="MobiDB-lite"/>
    </source>
</evidence>
<dbReference type="Gene3D" id="1.10.10.1100">
    <property type="entry name" value="BFD-like [2Fe-2S]-binding domain"/>
    <property type="match status" value="1"/>
</dbReference>
<organism evidence="4 5">
    <name type="scientific">Actinomadura syzygii</name>
    <dbReference type="NCBI Taxonomy" id="1427538"/>
    <lineage>
        <taxon>Bacteria</taxon>
        <taxon>Bacillati</taxon>
        <taxon>Actinomycetota</taxon>
        <taxon>Actinomycetes</taxon>
        <taxon>Streptosporangiales</taxon>
        <taxon>Thermomonosporaceae</taxon>
        <taxon>Actinomadura</taxon>
    </lineage>
</organism>
<evidence type="ECO:0000259" key="3">
    <source>
        <dbReference type="Pfam" id="PF07992"/>
    </source>
</evidence>
<dbReference type="Proteomes" id="UP000322634">
    <property type="component" value="Unassembled WGS sequence"/>
</dbReference>
<evidence type="ECO:0000256" key="1">
    <source>
        <dbReference type="ARBA" id="ARBA00023002"/>
    </source>
</evidence>
<comment type="caution">
    <text evidence="4">The sequence shown here is derived from an EMBL/GenBank/DDBJ whole genome shotgun (WGS) entry which is preliminary data.</text>
</comment>
<accession>A0A5D0UKJ3</accession>
<feature type="compositionally biased region" description="Basic and acidic residues" evidence="2">
    <location>
        <begin position="23"/>
        <end position="36"/>
    </location>
</feature>
<dbReference type="Pfam" id="PF07992">
    <property type="entry name" value="Pyr_redox_2"/>
    <property type="match status" value="1"/>
</dbReference>
<dbReference type="PRINTS" id="PR00411">
    <property type="entry name" value="PNDRDTASEI"/>
</dbReference>
<dbReference type="OrthoDB" id="9801699at2"/>
<evidence type="ECO:0000313" key="4">
    <source>
        <dbReference type="EMBL" id="TYC18614.1"/>
    </source>
</evidence>
<dbReference type="SUPFAM" id="SSF51905">
    <property type="entry name" value="FAD/NAD(P)-binding domain"/>
    <property type="match status" value="1"/>
</dbReference>
<feature type="region of interest" description="Disordered" evidence="2">
    <location>
        <begin position="1"/>
        <end position="39"/>
    </location>
</feature>
<keyword evidence="5" id="KW-1185">Reference proteome</keyword>
<dbReference type="AlphaFoldDB" id="A0A5D0UKJ3"/>
<dbReference type="InterPro" id="IPR051691">
    <property type="entry name" value="Metab_Enz_Cyan_OpOx_G3PDH"/>
</dbReference>
<dbReference type="InterPro" id="IPR017224">
    <property type="entry name" value="Opine_Oxase_asu/HCN_bsu"/>
</dbReference>
<dbReference type="PIRSF" id="PIRSF037495">
    <property type="entry name" value="Opine_OX_OoxA/HcnB"/>
    <property type="match status" value="1"/>
</dbReference>
<dbReference type="PANTHER" id="PTHR42949:SF3">
    <property type="entry name" value="ANAEROBIC GLYCEROL-3-PHOSPHATE DEHYDROGENASE SUBUNIT B"/>
    <property type="match status" value="1"/>
</dbReference>
<name>A0A5D0UKJ3_9ACTN</name>
<protein>
    <submittedName>
        <fullName evidence="4">FAD-binding protein</fullName>
    </submittedName>
</protein>
<keyword evidence="1" id="KW-0560">Oxidoreductase</keyword>
<reference evidence="4 5" key="1">
    <citation type="submission" date="2019-08" db="EMBL/GenBank/DDBJ databases">
        <title>Actinomadura sp. nov. CYP1-5 isolated from mountain soil.</title>
        <authorList>
            <person name="Songsumanus A."/>
            <person name="Kuncharoen N."/>
            <person name="Kudo T."/>
            <person name="Yuki M."/>
            <person name="Igarashi Y."/>
            <person name="Tanasupawat S."/>
        </authorList>
    </citation>
    <scope>NUCLEOTIDE SEQUENCE [LARGE SCALE GENOMIC DNA]</scope>
    <source>
        <strain evidence="4 5">GKU157</strain>
    </source>
</reference>
<dbReference type="Gene3D" id="3.50.50.60">
    <property type="entry name" value="FAD/NAD(P)-binding domain"/>
    <property type="match status" value="2"/>
</dbReference>
<sequence>MRGHGRRTAGRAGVPDPRRPRHDGRDRRAGGDRSSFRGDAAMTVSHDVLSHGVLSRDVLVVGGGPAGLSAAARLAAAGLTVAIADEQPELGGQYFRRPSPAVLRAHGDHRPEGGRLIARVRELGVDCLTGHLVWGVADDGRTLFATAPDGAAVRLRARHVIVATGAYERTHPFPGWQLPGVTTPGFAQHLAAADGTPVGRRVLVAGSGPFLLPVACSLLDAGAEVIGVAEAGHPYTPSLRATAALRHPARLRELAGYMARLARARVPIWQGRVVTGASGDDSVSAVTLAATADPSRPVGTFAVDAVCVGYGFRPQTELARLLGCEIRADAATGDAAPVTDAFGRTSRPGVYVVGEAAGIGGVHLARARGRLTAAHILAARGGGDRREIVRLAARTRALGRFTALGEALYPSPAALQDALVSALPDETVVCRCEAVTASDVRAAATDRAGGDLNAAKSWSRAGMGPCQGRFCGFAVAGLVRAARGGERGEPVFPARQPVRPVPVETLLALGEQEPEGDAA</sequence>